<evidence type="ECO:0000256" key="1">
    <source>
        <dbReference type="SAM" id="MobiDB-lite"/>
    </source>
</evidence>
<evidence type="ECO:0000313" key="2">
    <source>
        <dbReference type="EMBL" id="SOQ46554.1"/>
    </source>
</evidence>
<dbReference type="EMBL" id="ODYU01005572">
    <property type="protein sequence ID" value="SOQ46554.1"/>
    <property type="molecule type" value="Genomic_DNA"/>
</dbReference>
<gene>
    <name evidence="2" type="ORF">SFRICE_006192</name>
</gene>
<dbReference type="AlphaFoldDB" id="A0A2H1W214"/>
<accession>A0A2H1W214</accession>
<organism evidence="2">
    <name type="scientific">Spodoptera frugiperda</name>
    <name type="common">Fall armyworm</name>
    <dbReference type="NCBI Taxonomy" id="7108"/>
    <lineage>
        <taxon>Eukaryota</taxon>
        <taxon>Metazoa</taxon>
        <taxon>Ecdysozoa</taxon>
        <taxon>Arthropoda</taxon>
        <taxon>Hexapoda</taxon>
        <taxon>Insecta</taxon>
        <taxon>Pterygota</taxon>
        <taxon>Neoptera</taxon>
        <taxon>Endopterygota</taxon>
        <taxon>Lepidoptera</taxon>
        <taxon>Glossata</taxon>
        <taxon>Ditrysia</taxon>
        <taxon>Noctuoidea</taxon>
        <taxon>Noctuidae</taxon>
        <taxon>Amphipyrinae</taxon>
        <taxon>Spodoptera</taxon>
    </lineage>
</organism>
<reference evidence="2" key="1">
    <citation type="submission" date="2016-07" db="EMBL/GenBank/DDBJ databases">
        <authorList>
            <person name="Bretaudeau A."/>
        </authorList>
    </citation>
    <scope>NUCLEOTIDE SEQUENCE</scope>
    <source>
        <strain evidence="2">Rice</strain>
        <tissue evidence="2">Whole body</tissue>
    </source>
</reference>
<feature type="region of interest" description="Disordered" evidence="1">
    <location>
        <begin position="113"/>
        <end position="151"/>
    </location>
</feature>
<name>A0A2H1W214_SPOFR</name>
<sequence>MLSRIVASRILKVEDLVNRSRGEWGYCEPAMARIQIQVASNLAMCSHWGRTVGDMATWLITSGLGFSLVSWFLRRPTNKASLVVAYSRNGVTRNSTSFKPSQRFMMSSIPRHTTRRVTSSLSSSSACSRPQLDKGLSNGTNPAKSFLNSTP</sequence>
<protein>
    <submittedName>
        <fullName evidence="2">SFRICE_006192</fullName>
    </submittedName>
</protein>
<proteinExistence type="predicted"/>
<feature type="compositionally biased region" description="Polar residues" evidence="1">
    <location>
        <begin position="137"/>
        <end position="151"/>
    </location>
</feature>
<feature type="compositionally biased region" description="Low complexity" evidence="1">
    <location>
        <begin position="116"/>
        <end position="129"/>
    </location>
</feature>